<name>A0AAV5MC99_9ROSI</name>
<dbReference type="Proteomes" id="UP001054252">
    <property type="component" value="Unassembled WGS sequence"/>
</dbReference>
<reference evidence="1 2" key="1">
    <citation type="journal article" date="2021" name="Commun. Biol.">
        <title>The genome of Shorea leprosula (Dipterocarpaceae) highlights the ecological relevance of drought in aseasonal tropical rainforests.</title>
        <authorList>
            <person name="Ng K.K.S."/>
            <person name="Kobayashi M.J."/>
            <person name="Fawcett J.A."/>
            <person name="Hatakeyama M."/>
            <person name="Paape T."/>
            <person name="Ng C.H."/>
            <person name="Ang C.C."/>
            <person name="Tnah L.H."/>
            <person name="Lee C.T."/>
            <person name="Nishiyama T."/>
            <person name="Sese J."/>
            <person name="O'Brien M.J."/>
            <person name="Copetti D."/>
            <person name="Mohd Noor M.I."/>
            <person name="Ong R.C."/>
            <person name="Putra M."/>
            <person name="Sireger I.Z."/>
            <person name="Indrioko S."/>
            <person name="Kosugi Y."/>
            <person name="Izuno A."/>
            <person name="Isagi Y."/>
            <person name="Lee S.L."/>
            <person name="Shimizu K.K."/>
        </authorList>
    </citation>
    <scope>NUCLEOTIDE SEQUENCE [LARGE SCALE GENOMIC DNA]</scope>
    <source>
        <strain evidence="1">214</strain>
    </source>
</reference>
<accession>A0AAV5MC99</accession>
<proteinExistence type="predicted"/>
<dbReference type="AlphaFoldDB" id="A0AAV5MC99"/>
<keyword evidence="2" id="KW-1185">Reference proteome</keyword>
<dbReference type="EMBL" id="BPVZ01000209">
    <property type="protein sequence ID" value="GKV46481.1"/>
    <property type="molecule type" value="Genomic_DNA"/>
</dbReference>
<evidence type="ECO:0000313" key="1">
    <source>
        <dbReference type="EMBL" id="GKV46481.1"/>
    </source>
</evidence>
<protein>
    <submittedName>
        <fullName evidence="1">Uncharacterized protein</fullName>
    </submittedName>
</protein>
<sequence length="49" mass="5902">MPFVAFYQPICHTQNSNPRRDRHRTLVRRVPQVHKARNLFKSQTNTIKI</sequence>
<evidence type="ECO:0000313" key="2">
    <source>
        <dbReference type="Proteomes" id="UP001054252"/>
    </source>
</evidence>
<gene>
    <name evidence="1" type="ORF">SLEP1_g53462</name>
</gene>
<organism evidence="1 2">
    <name type="scientific">Rubroshorea leprosula</name>
    <dbReference type="NCBI Taxonomy" id="152421"/>
    <lineage>
        <taxon>Eukaryota</taxon>
        <taxon>Viridiplantae</taxon>
        <taxon>Streptophyta</taxon>
        <taxon>Embryophyta</taxon>
        <taxon>Tracheophyta</taxon>
        <taxon>Spermatophyta</taxon>
        <taxon>Magnoliopsida</taxon>
        <taxon>eudicotyledons</taxon>
        <taxon>Gunneridae</taxon>
        <taxon>Pentapetalae</taxon>
        <taxon>rosids</taxon>
        <taxon>malvids</taxon>
        <taxon>Malvales</taxon>
        <taxon>Dipterocarpaceae</taxon>
        <taxon>Rubroshorea</taxon>
    </lineage>
</organism>
<comment type="caution">
    <text evidence="1">The sequence shown here is derived from an EMBL/GenBank/DDBJ whole genome shotgun (WGS) entry which is preliminary data.</text>
</comment>